<feature type="region of interest" description="Disordered" evidence="1">
    <location>
        <begin position="99"/>
        <end position="155"/>
    </location>
</feature>
<feature type="transmembrane region" description="Helical" evidence="2">
    <location>
        <begin position="23"/>
        <end position="44"/>
    </location>
</feature>
<keyword evidence="2" id="KW-1133">Transmembrane helix</keyword>
<evidence type="ECO:0000256" key="2">
    <source>
        <dbReference type="SAM" id="Phobius"/>
    </source>
</evidence>
<reference evidence="3 4" key="1">
    <citation type="submission" date="2024-02" db="EMBL/GenBank/DDBJ databases">
        <authorList>
            <consortium name="ELIXIR-Norway"/>
            <consortium name="Elixir Norway"/>
        </authorList>
    </citation>
    <scope>NUCLEOTIDE SEQUENCE [LARGE SCALE GENOMIC DNA]</scope>
</reference>
<proteinExistence type="predicted"/>
<organism evidence="3 4">
    <name type="scientific">Sphagnum troendelagicum</name>
    <dbReference type="NCBI Taxonomy" id="128251"/>
    <lineage>
        <taxon>Eukaryota</taxon>
        <taxon>Viridiplantae</taxon>
        <taxon>Streptophyta</taxon>
        <taxon>Embryophyta</taxon>
        <taxon>Bryophyta</taxon>
        <taxon>Sphagnophytina</taxon>
        <taxon>Sphagnopsida</taxon>
        <taxon>Sphagnales</taxon>
        <taxon>Sphagnaceae</taxon>
        <taxon>Sphagnum</taxon>
    </lineage>
</organism>
<keyword evidence="2" id="KW-0812">Transmembrane</keyword>
<dbReference type="Proteomes" id="UP001497512">
    <property type="component" value="Chromosome 1"/>
</dbReference>
<dbReference type="PANTHER" id="PTHR36338">
    <property type="entry name" value="OS02G0495900 PROTEIN"/>
    <property type="match status" value="1"/>
</dbReference>
<sequence length="155" mass="16926">MSFLYEKSATWRWIVASTKASKAFYATFAGVCLVVPWMLGHAVMSTTNRSQLELNEELRRRARDDSLAVGRVNKERLQQLLHEIQHKEDTEDRYAAALRGETLTGTPGARIRGGGGTSMQVSSSSTAPPPPIPPATTQRSLNTVVDSKLPAPSTS</sequence>
<name>A0ABP0T8J0_9BRYO</name>
<evidence type="ECO:0000313" key="4">
    <source>
        <dbReference type="Proteomes" id="UP001497512"/>
    </source>
</evidence>
<keyword evidence="2" id="KW-0472">Membrane</keyword>
<evidence type="ECO:0000313" key="3">
    <source>
        <dbReference type="EMBL" id="CAK9189632.1"/>
    </source>
</evidence>
<keyword evidence="4" id="KW-1185">Reference proteome</keyword>
<accession>A0ABP0T8J0</accession>
<dbReference type="EMBL" id="OZ019893">
    <property type="protein sequence ID" value="CAK9189632.1"/>
    <property type="molecule type" value="Genomic_DNA"/>
</dbReference>
<evidence type="ECO:0000256" key="1">
    <source>
        <dbReference type="SAM" id="MobiDB-lite"/>
    </source>
</evidence>
<protein>
    <submittedName>
        <fullName evidence="3">Uncharacterized protein</fullName>
    </submittedName>
</protein>
<dbReference type="PANTHER" id="PTHR36338:SF1">
    <property type="entry name" value="OS02G0495900 PROTEIN"/>
    <property type="match status" value="1"/>
</dbReference>
<gene>
    <name evidence="3" type="ORF">CSSPTR1EN2_LOCUS283</name>
</gene>